<feature type="signal peptide" evidence="3">
    <location>
        <begin position="1"/>
        <end position="22"/>
    </location>
</feature>
<evidence type="ECO:0000256" key="3">
    <source>
        <dbReference type="SAM" id="SignalP"/>
    </source>
</evidence>
<evidence type="ECO:0000313" key="5">
    <source>
        <dbReference type="EMBL" id="TDW04468.1"/>
    </source>
</evidence>
<organism evidence="5 6">
    <name type="scientific">Halanaerobium saccharolyticum</name>
    <dbReference type="NCBI Taxonomy" id="43595"/>
    <lineage>
        <taxon>Bacteria</taxon>
        <taxon>Bacillati</taxon>
        <taxon>Bacillota</taxon>
        <taxon>Clostridia</taxon>
        <taxon>Halanaerobiales</taxon>
        <taxon>Halanaerobiaceae</taxon>
        <taxon>Halanaerobium</taxon>
    </lineage>
</organism>
<dbReference type="InterPro" id="IPR050555">
    <property type="entry name" value="Bact_Solute-Bind_Prot2"/>
</dbReference>
<comment type="caution">
    <text evidence="5">The sequence shown here is derived from an EMBL/GenBank/DDBJ whole genome shotgun (WGS) entry which is preliminary data.</text>
</comment>
<keyword evidence="3" id="KW-0732">Signal</keyword>
<dbReference type="InterPro" id="IPR001761">
    <property type="entry name" value="Peripla_BP/Lac1_sug-bd_dom"/>
</dbReference>
<protein>
    <submittedName>
        <fullName evidence="5">L-arabinose-binding protein</fullName>
    </submittedName>
</protein>
<dbReference type="GO" id="GO:0030246">
    <property type="term" value="F:carbohydrate binding"/>
    <property type="evidence" value="ECO:0007669"/>
    <property type="project" value="TreeGrafter"/>
</dbReference>
<dbReference type="GO" id="GO:0042882">
    <property type="term" value="P:L-arabinose transmembrane transport"/>
    <property type="evidence" value="ECO:0007669"/>
    <property type="project" value="InterPro"/>
</dbReference>
<feature type="domain" description="Periplasmic binding protein/LacI sugar binding" evidence="4">
    <location>
        <begin position="27"/>
        <end position="305"/>
    </location>
</feature>
<feature type="site" description="The binding site for the sugar molecule has not yet been established, but C-87 may be involved" evidence="2">
    <location>
        <position position="87"/>
    </location>
</feature>
<dbReference type="SUPFAM" id="SSF53822">
    <property type="entry name" value="Periplasmic binding protein-like I"/>
    <property type="match status" value="1"/>
</dbReference>
<proteinExistence type="predicted"/>
<dbReference type="AlphaFoldDB" id="A0A4R7Z2D4"/>
<dbReference type="RefSeq" id="WP_208320746.1">
    <property type="nucleotide sequence ID" value="NZ_QLME01000012.1"/>
</dbReference>
<dbReference type="EMBL" id="SODA01000009">
    <property type="protein sequence ID" value="TDW04468.1"/>
    <property type="molecule type" value="Genomic_DNA"/>
</dbReference>
<dbReference type="GO" id="GO:0030288">
    <property type="term" value="C:outer membrane-bounded periplasmic space"/>
    <property type="evidence" value="ECO:0007669"/>
    <property type="project" value="TreeGrafter"/>
</dbReference>
<dbReference type="Proteomes" id="UP000294697">
    <property type="component" value="Unassembled WGS sequence"/>
</dbReference>
<comment type="subcellular location">
    <subcellularLocation>
        <location evidence="1">Cell envelope</location>
    </subcellularLocation>
</comment>
<dbReference type="PIRSF" id="PIRSF002816">
    <property type="entry name" value="AraF"/>
    <property type="match status" value="1"/>
</dbReference>
<accession>A0A4R7Z2D4</accession>
<dbReference type="PANTHER" id="PTHR30036:SF6">
    <property type="entry name" value="L-ARABINOSE-BINDING PERIPLASMIC PROTEIN"/>
    <property type="match status" value="1"/>
</dbReference>
<dbReference type="InterPro" id="IPR026266">
    <property type="entry name" value="AraF"/>
</dbReference>
<reference evidence="5 6" key="1">
    <citation type="submission" date="2019-03" db="EMBL/GenBank/DDBJ databases">
        <title>Subsurface microbial communities from deep shales in Ohio and West Virginia, USA.</title>
        <authorList>
            <person name="Wrighton K."/>
        </authorList>
    </citation>
    <scope>NUCLEOTIDE SEQUENCE [LARGE SCALE GENOMIC DNA]</scope>
    <source>
        <strain evidence="5 6">MSL9.2</strain>
    </source>
</reference>
<gene>
    <name evidence="5" type="ORF">C8C77_10929</name>
</gene>
<sequence>MKKTIILMLTLFMVLSMVAVTAAQDVKIGFLVKQPEESWFQDEWNFAEQAADDYGFELVRIGGTDGEKVLSAIDNLASQGAQGFIICTPDVKLGPAIKAKADMNGLKVMSVDDRFVGSDGEVMEEVPHMGISAYNIGQLVGETLVEQIDQRGWNHEEVGYLVMTFDQLPTITERTQGATDVLLENGFPEDQVFESPMQTLDTEGSFNAANFALTKHPEFEKWIVAGGNDSSVIGAVRALEGQGFGADNVIGIGINGSSFVINEFQKEEDTGFYASVKLSAKRHGYETAELMYNWIKNGEEPPKVTWTAGQIMTRENYKELE</sequence>
<dbReference type="InterPro" id="IPR028082">
    <property type="entry name" value="Peripla_BP_I"/>
</dbReference>
<evidence type="ECO:0000256" key="2">
    <source>
        <dbReference type="PIRSR" id="PIRSR002816-1"/>
    </source>
</evidence>
<evidence type="ECO:0000313" key="6">
    <source>
        <dbReference type="Proteomes" id="UP000294697"/>
    </source>
</evidence>
<evidence type="ECO:0000256" key="1">
    <source>
        <dbReference type="ARBA" id="ARBA00004196"/>
    </source>
</evidence>
<dbReference type="Gene3D" id="3.40.50.2300">
    <property type="match status" value="2"/>
</dbReference>
<dbReference type="CDD" id="cd01540">
    <property type="entry name" value="PBP1_arabinose_binding"/>
    <property type="match status" value="1"/>
</dbReference>
<evidence type="ECO:0000259" key="4">
    <source>
        <dbReference type="Pfam" id="PF00532"/>
    </source>
</evidence>
<name>A0A4R7Z2D4_9FIRM</name>
<dbReference type="PANTHER" id="PTHR30036">
    <property type="entry name" value="D-XYLOSE-BINDING PERIPLASMIC PROTEIN"/>
    <property type="match status" value="1"/>
</dbReference>
<feature type="chain" id="PRO_5020227854" evidence="3">
    <location>
        <begin position="23"/>
        <end position="321"/>
    </location>
</feature>
<dbReference type="Pfam" id="PF00532">
    <property type="entry name" value="Peripla_BP_1"/>
    <property type="match status" value="1"/>
</dbReference>